<dbReference type="RefSeq" id="WP_346183895.1">
    <property type="nucleotide sequence ID" value="NZ_BAABCE010000010.1"/>
</dbReference>
<gene>
    <name evidence="1" type="ORF">GCM10022295_54220</name>
</gene>
<dbReference type="EMBL" id="BAABCE010000010">
    <property type="protein sequence ID" value="GAA3565145.1"/>
    <property type="molecule type" value="Genomic_DNA"/>
</dbReference>
<accession>A0ABP6XER8</accession>
<proteinExistence type="predicted"/>
<keyword evidence="2" id="KW-1185">Reference proteome</keyword>
<dbReference type="Proteomes" id="UP001500707">
    <property type="component" value="Unassembled WGS sequence"/>
</dbReference>
<reference evidence="2" key="1">
    <citation type="journal article" date="2019" name="Int. J. Syst. Evol. Microbiol.">
        <title>The Global Catalogue of Microorganisms (GCM) 10K type strain sequencing project: providing services to taxonomists for standard genome sequencing and annotation.</title>
        <authorList>
            <consortium name="The Broad Institute Genomics Platform"/>
            <consortium name="The Broad Institute Genome Sequencing Center for Infectious Disease"/>
            <person name="Wu L."/>
            <person name="Ma J."/>
        </authorList>
    </citation>
    <scope>NUCLEOTIDE SEQUENCE [LARGE SCALE GENOMIC DNA]</scope>
    <source>
        <strain evidence="2">JCM 17656</strain>
    </source>
</reference>
<comment type="caution">
    <text evidence="1">The sequence shown here is derived from an EMBL/GenBank/DDBJ whole genome shotgun (WGS) entry which is preliminary data.</text>
</comment>
<sequence>MTSADEWPDFPEGLDPRSVSFREARCTWHGKTCTEPPLKVVRTRDGARWAACARAVRTIAAARGA</sequence>
<organism evidence="1 2">
    <name type="scientific">Streptomyces osmaniensis</name>
    <dbReference type="NCBI Taxonomy" id="593134"/>
    <lineage>
        <taxon>Bacteria</taxon>
        <taxon>Bacillati</taxon>
        <taxon>Actinomycetota</taxon>
        <taxon>Actinomycetes</taxon>
        <taxon>Kitasatosporales</taxon>
        <taxon>Streptomycetaceae</taxon>
        <taxon>Streptomyces</taxon>
    </lineage>
</organism>
<name>A0ABP6XER8_9ACTN</name>
<protein>
    <submittedName>
        <fullName evidence="1">Uncharacterized protein</fullName>
    </submittedName>
</protein>
<evidence type="ECO:0000313" key="2">
    <source>
        <dbReference type="Proteomes" id="UP001500707"/>
    </source>
</evidence>
<evidence type="ECO:0000313" key="1">
    <source>
        <dbReference type="EMBL" id="GAA3565145.1"/>
    </source>
</evidence>